<dbReference type="InterPro" id="IPR047795">
    <property type="entry name" value="Put_SteA-like"/>
</dbReference>
<feature type="transmembrane region" description="Helical" evidence="5">
    <location>
        <begin position="346"/>
        <end position="365"/>
    </location>
</feature>
<evidence type="ECO:0000256" key="4">
    <source>
        <dbReference type="ARBA" id="ARBA00022840"/>
    </source>
</evidence>
<dbReference type="NCBIfam" id="NF040608">
    <property type="entry name" value="division_SteA"/>
    <property type="match status" value="1"/>
</dbReference>
<keyword evidence="2" id="KW-0547">Nucleotide-binding</keyword>
<keyword evidence="9" id="KW-1185">Reference proteome</keyword>
<dbReference type="InterPro" id="IPR007371">
    <property type="entry name" value="TPK_catalytic"/>
</dbReference>
<keyword evidence="5" id="KW-0812">Transmembrane</keyword>
<evidence type="ECO:0000259" key="7">
    <source>
        <dbReference type="Pfam" id="PF12555"/>
    </source>
</evidence>
<dbReference type="Pfam" id="PF12555">
    <property type="entry name" value="SteA-like_C"/>
    <property type="match status" value="1"/>
</dbReference>
<keyword evidence="5" id="KW-0472">Membrane</keyword>
<dbReference type="InterPro" id="IPR022215">
    <property type="entry name" value="SteA-like_C"/>
</dbReference>
<sequence length="392" mass="42725">MRLPVLRRRSEPTEIGGVVRLDRRTKNLTKRLNPGEIAVIHHSDLDRVSAEALVEAHVSVVVNAVPSVSGRYPNLGPGILLNAGIVLIDNVGPQIFETLHENDRIRLDGGNLLNTDGEVLAEGTLMTVDLLEQLMEDARAGLSDQIDAFAENTMEYLREEKELLLEGVGVPEVRTQFEGRHVLIVVRGYDYRSDLDALRPYISEYKPLLVGVDGGADALIEAGFKPDMIIGDMDSCSDSTLRCGAELVVHAYRDGRAPGIERLQELGLEAVVFPALGTSEDAAMLLADSFGAELLVAVGTHASLVEFLDKGRAGMASTFLTRLRVGPKLVDAKGVSRIYRSHVKSWQLVLLVLSGLFALGVSLAFTDYGSALGNLLLGRWNDIVYWIRGLFS</sequence>
<dbReference type="InterPro" id="IPR036759">
    <property type="entry name" value="TPK_catalytic_sf"/>
</dbReference>
<dbReference type="EMBL" id="JAFBCF010000001">
    <property type="protein sequence ID" value="MBM7800465.1"/>
    <property type="molecule type" value="Genomic_DNA"/>
</dbReference>
<keyword evidence="5" id="KW-1133">Transmembrane helix</keyword>
<reference evidence="8 9" key="1">
    <citation type="submission" date="2021-01" db="EMBL/GenBank/DDBJ databases">
        <title>Sequencing the genomes of 1000 actinobacteria strains.</title>
        <authorList>
            <person name="Klenk H.-P."/>
        </authorList>
    </citation>
    <scope>NUCLEOTIDE SEQUENCE [LARGE SCALE GENOMIC DNA]</scope>
    <source>
        <strain evidence="8 9">DSM 18662</strain>
    </source>
</reference>
<evidence type="ECO:0000313" key="9">
    <source>
        <dbReference type="Proteomes" id="UP000704762"/>
    </source>
</evidence>
<evidence type="ECO:0000256" key="5">
    <source>
        <dbReference type="SAM" id="Phobius"/>
    </source>
</evidence>
<evidence type="ECO:0000313" key="8">
    <source>
        <dbReference type="EMBL" id="MBM7800465.1"/>
    </source>
</evidence>
<dbReference type="Proteomes" id="UP000704762">
    <property type="component" value="Unassembled WGS sequence"/>
</dbReference>
<evidence type="ECO:0000259" key="6">
    <source>
        <dbReference type="Pfam" id="PF04263"/>
    </source>
</evidence>
<keyword evidence="4" id="KW-0067">ATP-binding</keyword>
<accession>A0ABS2RN67</accession>
<keyword evidence="1" id="KW-0808">Transferase</keyword>
<proteinExistence type="predicted"/>
<dbReference type="SUPFAM" id="SSF63999">
    <property type="entry name" value="Thiamin pyrophosphokinase, catalytic domain"/>
    <property type="match status" value="1"/>
</dbReference>
<evidence type="ECO:0000256" key="3">
    <source>
        <dbReference type="ARBA" id="ARBA00022777"/>
    </source>
</evidence>
<evidence type="ECO:0000256" key="1">
    <source>
        <dbReference type="ARBA" id="ARBA00022679"/>
    </source>
</evidence>
<name>A0ABS2RN67_9ACTN</name>
<dbReference type="RefSeq" id="WP_204919782.1">
    <property type="nucleotide sequence ID" value="NZ_BAAAQP010000003.1"/>
</dbReference>
<dbReference type="Gene3D" id="3.40.50.10240">
    <property type="entry name" value="Thiamin pyrophosphokinase, catalytic domain"/>
    <property type="match status" value="1"/>
</dbReference>
<keyword evidence="3" id="KW-0418">Kinase</keyword>
<protein>
    <submittedName>
        <fullName evidence="8">Membrane-anchored protein</fullName>
    </submittedName>
</protein>
<evidence type="ECO:0000256" key="2">
    <source>
        <dbReference type="ARBA" id="ARBA00022741"/>
    </source>
</evidence>
<comment type="caution">
    <text evidence="8">The sequence shown here is derived from an EMBL/GenBank/DDBJ whole genome shotgun (WGS) entry which is preliminary data.</text>
</comment>
<gene>
    <name evidence="8" type="ORF">JOE57_003386</name>
</gene>
<dbReference type="Pfam" id="PF04263">
    <property type="entry name" value="TPK_catalytic"/>
    <property type="match status" value="1"/>
</dbReference>
<organism evidence="8 9">
    <name type="scientific">Microlunatus panaciterrae</name>
    <dbReference type="NCBI Taxonomy" id="400768"/>
    <lineage>
        <taxon>Bacteria</taxon>
        <taxon>Bacillati</taxon>
        <taxon>Actinomycetota</taxon>
        <taxon>Actinomycetes</taxon>
        <taxon>Propionibacteriales</taxon>
        <taxon>Propionibacteriaceae</taxon>
        <taxon>Microlunatus</taxon>
    </lineage>
</organism>
<feature type="domain" description="Thiamin pyrophosphokinase catalytic" evidence="6">
    <location>
        <begin position="206"/>
        <end position="242"/>
    </location>
</feature>
<feature type="domain" description="SteA-like C-terminal" evidence="7">
    <location>
        <begin position="333"/>
        <end position="384"/>
    </location>
</feature>